<dbReference type="EnsemblMetazoa" id="XM_038013503.1">
    <property type="protein sequence ID" value="XP_037869431.1"/>
    <property type="gene ID" value="LOC101740333"/>
</dbReference>
<dbReference type="Proteomes" id="UP000005204">
    <property type="component" value="Unassembled WGS sequence"/>
</dbReference>
<proteinExistence type="predicted"/>
<accession>A0A8R2QUL3</accession>
<keyword evidence="3" id="KW-1185">Reference proteome</keyword>
<reference evidence="2" key="2">
    <citation type="submission" date="2022-06" db="UniProtKB">
        <authorList>
            <consortium name="EnsemblMetazoa"/>
        </authorList>
    </citation>
    <scope>IDENTIFICATION</scope>
    <source>
        <strain evidence="2">p50T (Dazao)</strain>
    </source>
</reference>
<gene>
    <name evidence="2" type="primary">101740333</name>
</gene>
<reference evidence="3" key="1">
    <citation type="journal article" date="2008" name="Insect Biochem. Mol. Biol.">
        <title>The genome of a lepidopteran model insect, the silkworm Bombyx mori.</title>
        <authorList>
            <consortium name="International Silkworm Genome Consortium"/>
        </authorList>
    </citation>
    <scope>NUCLEOTIDE SEQUENCE [LARGE SCALE GENOMIC DNA]</scope>
    <source>
        <strain evidence="3">p50T</strain>
    </source>
</reference>
<protein>
    <submittedName>
        <fullName evidence="2">Uncharacterized protein</fullName>
    </submittedName>
</protein>
<dbReference type="AlphaFoldDB" id="A0A8R2QUL3"/>
<sequence length="256" mass="29463">MPGNSGSPFWATVDFDSEGSDVPSPPPMNRLYLDPWDNEAYGVMPVERTESSQGDNFNSFAGEPVSASFYYVPTKNYDSGEEPPLPPPRRNRVNEEVTQEHIYGRRKSSRIAVTECPEALVYSEKPLTSNITGDRRRSMHIEEPIYVPHPMIYEPLYGPAMPPPGYMPPPPMPRMSVAHHPDYVIANIPHPQSRRHSRMMEAYEQFAYESLSPEYEDWARPYPKTVPDNFHLSRYGHLRIDYSCSWNSLDRLIRNQ</sequence>
<name>A0A8R2QUL3_BOMMO</name>
<organism evidence="2 3">
    <name type="scientific">Bombyx mori</name>
    <name type="common">Silk moth</name>
    <dbReference type="NCBI Taxonomy" id="7091"/>
    <lineage>
        <taxon>Eukaryota</taxon>
        <taxon>Metazoa</taxon>
        <taxon>Ecdysozoa</taxon>
        <taxon>Arthropoda</taxon>
        <taxon>Hexapoda</taxon>
        <taxon>Insecta</taxon>
        <taxon>Pterygota</taxon>
        <taxon>Neoptera</taxon>
        <taxon>Endopterygota</taxon>
        <taxon>Lepidoptera</taxon>
        <taxon>Glossata</taxon>
        <taxon>Ditrysia</taxon>
        <taxon>Bombycoidea</taxon>
        <taxon>Bombycidae</taxon>
        <taxon>Bombycinae</taxon>
        <taxon>Bombyx</taxon>
    </lineage>
</organism>
<feature type="region of interest" description="Disordered" evidence="1">
    <location>
        <begin position="1"/>
        <end position="31"/>
    </location>
</feature>
<evidence type="ECO:0000313" key="2">
    <source>
        <dbReference type="EnsemblMetazoa" id="XP_037869431.1"/>
    </source>
</evidence>
<evidence type="ECO:0000313" key="3">
    <source>
        <dbReference type="Proteomes" id="UP000005204"/>
    </source>
</evidence>
<evidence type="ECO:0000256" key="1">
    <source>
        <dbReference type="SAM" id="MobiDB-lite"/>
    </source>
</evidence>